<dbReference type="GO" id="GO:0008270">
    <property type="term" value="F:zinc ion binding"/>
    <property type="evidence" value="ECO:0007669"/>
    <property type="project" value="UniProtKB-KW"/>
</dbReference>
<comment type="caution">
    <text evidence="4">The sequence shown here is derived from an EMBL/GenBank/DDBJ whole genome shotgun (WGS) entry which is preliminary data.</text>
</comment>
<dbReference type="GO" id="GO:0003676">
    <property type="term" value="F:nucleic acid binding"/>
    <property type="evidence" value="ECO:0007669"/>
    <property type="project" value="InterPro"/>
</dbReference>
<dbReference type="Pfam" id="PF22936">
    <property type="entry name" value="Pol_BBD"/>
    <property type="match status" value="1"/>
</dbReference>
<evidence type="ECO:0000313" key="5">
    <source>
        <dbReference type="Proteomes" id="UP000719412"/>
    </source>
</evidence>
<dbReference type="InterPro" id="IPR057670">
    <property type="entry name" value="SH3_retrovirus"/>
</dbReference>
<accession>A0A8J6H3C1</accession>
<dbReference type="Pfam" id="PF14223">
    <property type="entry name" value="Retrotran_gag_2"/>
    <property type="match status" value="1"/>
</dbReference>
<protein>
    <recommendedName>
        <fullName evidence="3">CCHC-type domain-containing protein</fullName>
    </recommendedName>
</protein>
<organism evidence="4 5">
    <name type="scientific">Tenebrio molitor</name>
    <name type="common">Yellow mealworm beetle</name>
    <dbReference type="NCBI Taxonomy" id="7067"/>
    <lineage>
        <taxon>Eukaryota</taxon>
        <taxon>Metazoa</taxon>
        <taxon>Ecdysozoa</taxon>
        <taxon>Arthropoda</taxon>
        <taxon>Hexapoda</taxon>
        <taxon>Insecta</taxon>
        <taxon>Pterygota</taxon>
        <taxon>Neoptera</taxon>
        <taxon>Endopterygota</taxon>
        <taxon>Coleoptera</taxon>
        <taxon>Polyphaga</taxon>
        <taxon>Cucujiformia</taxon>
        <taxon>Tenebrionidae</taxon>
        <taxon>Tenebrio</taxon>
    </lineage>
</organism>
<dbReference type="PANTHER" id="PTHR47592">
    <property type="entry name" value="PBF68 PROTEIN"/>
    <property type="match status" value="1"/>
</dbReference>
<keyword evidence="1" id="KW-0479">Metal-binding</keyword>
<feature type="domain" description="CCHC-type" evidence="3">
    <location>
        <begin position="245"/>
        <end position="259"/>
    </location>
</feature>
<dbReference type="Pfam" id="PF25597">
    <property type="entry name" value="SH3_retrovirus"/>
    <property type="match status" value="1"/>
</dbReference>
<reference evidence="4" key="2">
    <citation type="submission" date="2021-08" db="EMBL/GenBank/DDBJ databases">
        <authorList>
            <person name="Eriksson T."/>
        </authorList>
    </citation>
    <scope>NUCLEOTIDE SEQUENCE</scope>
    <source>
        <strain evidence="4">Stoneville</strain>
        <tissue evidence="4">Whole head</tissue>
    </source>
</reference>
<gene>
    <name evidence="4" type="ORF">GEV33_015252</name>
</gene>
<dbReference type="PROSITE" id="PS50158">
    <property type="entry name" value="ZF_CCHC"/>
    <property type="match status" value="1"/>
</dbReference>
<feature type="region of interest" description="Disordered" evidence="2">
    <location>
        <begin position="454"/>
        <end position="506"/>
    </location>
</feature>
<evidence type="ECO:0000256" key="1">
    <source>
        <dbReference type="PROSITE-ProRule" id="PRU00047"/>
    </source>
</evidence>
<dbReference type="EMBL" id="JABDTM020030140">
    <property type="protein sequence ID" value="KAH0807539.1"/>
    <property type="molecule type" value="Genomic_DNA"/>
</dbReference>
<evidence type="ECO:0000256" key="2">
    <source>
        <dbReference type="SAM" id="MobiDB-lite"/>
    </source>
</evidence>
<evidence type="ECO:0000259" key="3">
    <source>
        <dbReference type="PROSITE" id="PS50158"/>
    </source>
</evidence>
<feature type="compositionally biased region" description="Basic and acidic residues" evidence="2">
    <location>
        <begin position="485"/>
        <end position="496"/>
    </location>
</feature>
<feature type="compositionally biased region" description="Polar residues" evidence="2">
    <location>
        <begin position="220"/>
        <end position="230"/>
    </location>
</feature>
<name>A0A8J6H3C1_TENMO</name>
<feature type="region of interest" description="Disordered" evidence="2">
    <location>
        <begin position="196"/>
        <end position="236"/>
    </location>
</feature>
<dbReference type="Proteomes" id="UP000719412">
    <property type="component" value="Unassembled WGS sequence"/>
</dbReference>
<keyword evidence="1" id="KW-0862">Zinc</keyword>
<proteinExistence type="predicted"/>
<evidence type="ECO:0000313" key="4">
    <source>
        <dbReference type="EMBL" id="KAH0807539.1"/>
    </source>
</evidence>
<keyword evidence="1" id="KW-0863">Zinc-finger</keyword>
<keyword evidence="5" id="KW-1185">Reference proteome</keyword>
<dbReference type="InterPro" id="IPR001878">
    <property type="entry name" value="Znf_CCHC"/>
</dbReference>
<dbReference type="AlphaFoldDB" id="A0A8J6H3C1"/>
<feature type="compositionally biased region" description="Basic and acidic residues" evidence="2">
    <location>
        <begin position="454"/>
        <end position="469"/>
    </location>
</feature>
<sequence>MDVSKQNKRNIQPFQGERYATWKFRISALLEELDVAVVVAQEVPAVPTEEWKKKNSLARNTIIEYLGDSLLGFAKEQEFAKQIIANLDTIYERRSLATQLTLRKKLLNLKTKPNENLQVHFTRFDDLVTELLAAGAKLDEMDKISHLLLTLPSVYDGVITALETLSEDNLNLAFVKTRLLDYEIKSRTDELTVKALETIGHSPPKNDYKKTRGRRYNPAPKQNKQYLSSKTKGRRTSYRKQSEIRCFHCGRNNHIQKDCFYYKRMIEAPKSAQQTTQAKAHATTSSFAFMMGHHMNNTTLGREEKFIIDSGATDHICNNLSLFESCTDLSTPVQIAVAKLGTSVTATKRGTIKVITTKGMEGQLEDVLYAPDVQHNLISVRRIQAKGMTVIFSPQGVTIKNGKQTILTGILVGYEPNGYRVWKETEQKFIIARDVVVDEANCEATRQKLNEREYVNVGDSKHSDSRDQLETQQAEQKIPNLVPTSEKESERSELRRSERHKNRPITNYDESKLDELYNSILKREDKIKWEQAIKEELDSLEENKTWTLVKRPMNANIVDCKWVFTLKNDEQGNISRSNPDSEILVGYVDSDWGGHEDDRKTGDKIQ</sequence>
<reference evidence="4" key="1">
    <citation type="journal article" date="2020" name="J Insects Food Feed">
        <title>The yellow mealworm (Tenebrio molitor) genome: a resource for the emerging insects as food and feed industry.</title>
        <authorList>
            <person name="Eriksson T."/>
            <person name="Andere A."/>
            <person name="Kelstrup H."/>
            <person name="Emery V."/>
            <person name="Picard C."/>
        </authorList>
    </citation>
    <scope>NUCLEOTIDE SEQUENCE</scope>
    <source>
        <strain evidence="4">Stoneville</strain>
        <tissue evidence="4">Whole head</tissue>
    </source>
</reference>
<dbReference type="PANTHER" id="PTHR47592:SF27">
    <property type="entry name" value="OS08G0421700 PROTEIN"/>
    <property type="match status" value="1"/>
</dbReference>
<dbReference type="InterPro" id="IPR054722">
    <property type="entry name" value="PolX-like_BBD"/>
</dbReference>